<dbReference type="AlphaFoldDB" id="A0A835FZJ5"/>
<sequence>MGSFDGVLPPRDRSIAFARETERLGPLAGKTTRLVVLKLLPKLTTVQSGSGRHRRDKSTAGSCRLRCSQEKIPKPPEEEAIFQSRLQRIPHRVRLAAAAPMASASASYRCAACGADLNVTAAHLFPAGLYFEAGNKGTLSFAWVDESRLRFAPEDRIAPFFETRNYWGIQRKRTLISCDACGCLLGHIYDDGPPVMDGIGQLGMGPSQVIPRHPRYRIKIKAVAPPGPPPAAAYGKQ</sequence>
<dbReference type="PANTHER" id="PTHR33674:SF5">
    <property type="entry name" value="METHIONINE-S-OXIDE REDUCTASE"/>
    <property type="match status" value="1"/>
</dbReference>
<dbReference type="OrthoDB" id="2015559at2759"/>
<dbReference type="InterPro" id="IPR011057">
    <property type="entry name" value="Mss4-like_sf"/>
</dbReference>
<comment type="caution">
    <text evidence="1">The sequence shown here is derived from an EMBL/GenBank/DDBJ whole genome shotgun (WGS) entry which is preliminary data.</text>
</comment>
<dbReference type="InterPro" id="IPR045282">
    <property type="entry name" value="At4g08330-like"/>
</dbReference>
<reference evidence="1" key="1">
    <citation type="submission" date="2020-07" db="EMBL/GenBank/DDBJ databases">
        <title>Genome sequence and genetic diversity analysis of an under-domesticated orphan crop, white fonio (Digitaria exilis).</title>
        <authorList>
            <person name="Bennetzen J.L."/>
            <person name="Chen S."/>
            <person name="Ma X."/>
            <person name="Wang X."/>
            <person name="Yssel A.E.J."/>
            <person name="Chaluvadi S.R."/>
            <person name="Johnson M."/>
            <person name="Gangashetty P."/>
            <person name="Hamidou F."/>
            <person name="Sanogo M.D."/>
            <person name="Zwaenepoel A."/>
            <person name="Wallace J."/>
            <person name="Van De Peer Y."/>
            <person name="Van Deynze A."/>
        </authorList>
    </citation>
    <scope>NUCLEOTIDE SEQUENCE</scope>
    <source>
        <tissue evidence="1">Leaves</tissue>
    </source>
</reference>
<evidence type="ECO:0000313" key="1">
    <source>
        <dbReference type="EMBL" id="KAF8780090.1"/>
    </source>
</evidence>
<evidence type="ECO:0000313" key="2">
    <source>
        <dbReference type="Proteomes" id="UP000636709"/>
    </source>
</evidence>
<protein>
    <recommendedName>
        <fullName evidence="3">MsrB domain-containing protein</fullName>
    </recommendedName>
</protein>
<dbReference type="SUPFAM" id="SSF51316">
    <property type="entry name" value="Mss4-like"/>
    <property type="match status" value="1"/>
</dbReference>
<gene>
    <name evidence="1" type="ORF">HU200_001747</name>
</gene>
<organism evidence="1 2">
    <name type="scientific">Digitaria exilis</name>
    <dbReference type="NCBI Taxonomy" id="1010633"/>
    <lineage>
        <taxon>Eukaryota</taxon>
        <taxon>Viridiplantae</taxon>
        <taxon>Streptophyta</taxon>
        <taxon>Embryophyta</taxon>
        <taxon>Tracheophyta</taxon>
        <taxon>Spermatophyta</taxon>
        <taxon>Magnoliopsida</taxon>
        <taxon>Liliopsida</taxon>
        <taxon>Poales</taxon>
        <taxon>Poaceae</taxon>
        <taxon>PACMAD clade</taxon>
        <taxon>Panicoideae</taxon>
        <taxon>Panicodae</taxon>
        <taxon>Paniceae</taxon>
        <taxon>Anthephorinae</taxon>
        <taxon>Digitaria</taxon>
    </lineage>
</organism>
<dbReference type="PANTHER" id="PTHR33674">
    <property type="entry name" value="METHIONINE-S-OXIDE REDUCTASE"/>
    <property type="match status" value="1"/>
</dbReference>
<keyword evidence="2" id="KW-1185">Reference proteome</keyword>
<dbReference type="Pfam" id="PF24046">
    <property type="entry name" value="At4g08330"/>
    <property type="match status" value="1"/>
</dbReference>
<dbReference type="EMBL" id="JACEFO010000144">
    <property type="protein sequence ID" value="KAF8780090.1"/>
    <property type="molecule type" value="Genomic_DNA"/>
</dbReference>
<evidence type="ECO:0008006" key="3">
    <source>
        <dbReference type="Google" id="ProtNLM"/>
    </source>
</evidence>
<dbReference type="Proteomes" id="UP000636709">
    <property type="component" value="Unassembled WGS sequence"/>
</dbReference>
<proteinExistence type="predicted"/>
<name>A0A835FZJ5_9POAL</name>
<accession>A0A835FZJ5</accession>